<evidence type="ECO:0000313" key="2">
    <source>
        <dbReference type="EMBL" id="GAA2130586.1"/>
    </source>
</evidence>
<organism evidence="2 3">
    <name type="scientific">Actinomadura napierensis</name>
    <dbReference type="NCBI Taxonomy" id="267854"/>
    <lineage>
        <taxon>Bacteria</taxon>
        <taxon>Bacillati</taxon>
        <taxon>Actinomycetota</taxon>
        <taxon>Actinomycetes</taxon>
        <taxon>Streptosporangiales</taxon>
        <taxon>Thermomonosporaceae</taxon>
        <taxon>Actinomadura</taxon>
    </lineage>
</organism>
<sequence length="249" mass="25966">MADPTSAASAVSTEWLTLPTADGPMRVYAARPAAPADRAVIVLQEAFGVNDHIQDIARRYAAQGFLAMAPDLFHRTGVVTLDYQRHAEAMPLIGAIGADAIVTDVGAVMDHLSTTEGVPAGRVAVNGFCFGGRAAFTTATAMPGLAATVVFYGPGIAAGPHAVIARAESIDAPVLLHVGAEDPTIPAEQVKAIDSALAAAGVTFESHVYDNAGHAFACDARPHMYHAQAARLAWQRTHEFLARHLPANA</sequence>
<name>A0ABN2YPL7_9ACTN</name>
<evidence type="ECO:0000313" key="3">
    <source>
        <dbReference type="Proteomes" id="UP001501020"/>
    </source>
</evidence>
<keyword evidence="3" id="KW-1185">Reference proteome</keyword>
<proteinExistence type="predicted"/>
<dbReference type="EMBL" id="BAAAMR010000015">
    <property type="protein sequence ID" value="GAA2130586.1"/>
    <property type="molecule type" value="Genomic_DNA"/>
</dbReference>
<protein>
    <submittedName>
        <fullName evidence="2">Dienelactone hydrolase family protein</fullName>
    </submittedName>
</protein>
<dbReference type="InterPro" id="IPR051049">
    <property type="entry name" value="Dienelactone_hydrolase-like"/>
</dbReference>
<dbReference type="PANTHER" id="PTHR46623:SF6">
    <property type="entry name" value="ALPHA_BETA-HYDROLASES SUPERFAMILY PROTEIN"/>
    <property type="match status" value="1"/>
</dbReference>
<dbReference type="InterPro" id="IPR002925">
    <property type="entry name" value="Dienelactn_hydro"/>
</dbReference>
<dbReference type="Pfam" id="PF01738">
    <property type="entry name" value="DLH"/>
    <property type="match status" value="1"/>
</dbReference>
<feature type="domain" description="Dienelactone hydrolase" evidence="1">
    <location>
        <begin position="25"/>
        <end position="244"/>
    </location>
</feature>
<gene>
    <name evidence="2" type="ORF">GCM10009727_22620</name>
</gene>
<dbReference type="InterPro" id="IPR029058">
    <property type="entry name" value="AB_hydrolase_fold"/>
</dbReference>
<comment type="caution">
    <text evidence="2">The sequence shown here is derived from an EMBL/GenBank/DDBJ whole genome shotgun (WGS) entry which is preliminary data.</text>
</comment>
<keyword evidence="2" id="KW-0378">Hydrolase</keyword>
<evidence type="ECO:0000259" key="1">
    <source>
        <dbReference type="Pfam" id="PF01738"/>
    </source>
</evidence>
<dbReference type="RefSeq" id="WP_344264586.1">
    <property type="nucleotide sequence ID" value="NZ_BAAAMR010000015.1"/>
</dbReference>
<dbReference type="GO" id="GO:0016787">
    <property type="term" value="F:hydrolase activity"/>
    <property type="evidence" value="ECO:0007669"/>
    <property type="project" value="UniProtKB-KW"/>
</dbReference>
<dbReference type="Proteomes" id="UP001501020">
    <property type="component" value="Unassembled WGS sequence"/>
</dbReference>
<dbReference type="PANTHER" id="PTHR46623">
    <property type="entry name" value="CARBOXYMETHYLENEBUTENOLIDASE-RELATED"/>
    <property type="match status" value="1"/>
</dbReference>
<dbReference type="Gene3D" id="3.40.50.1820">
    <property type="entry name" value="alpha/beta hydrolase"/>
    <property type="match status" value="1"/>
</dbReference>
<reference evidence="2 3" key="1">
    <citation type="journal article" date="2019" name="Int. J. Syst. Evol. Microbiol.">
        <title>The Global Catalogue of Microorganisms (GCM) 10K type strain sequencing project: providing services to taxonomists for standard genome sequencing and annotation.</title>
        <authorList>
            <consortium name="The Broad Institute Genomics Platform"/>
            <consortium name="The Broad Institute Genome Sequencing Center for Infectious Disease"/>
            <person name="Wu L."/>
            <person name="Ma J."/>
        </authorList>
    </citation>
    <scope>NUCLEOTIDE SEQUENCE [LARGE SCALE GENOMIC DNA]</scope>
    <source>
        <strain evidence="2 3">JCM 13850</strain>
    </source>
</reference>
<dbReference type="SUPFAM" id="SSF53474">
    <property type="entry name" value="alpha/beta-Hydrolases"/>
    <property type="match status" value="1"/>
</dbReference>
<accession>A0ABN2YPL7</accession>